<evidence type="ECO:0000313" key="2">
    <source>
        <dbReference type="Proteomes" id="UP001161406"/>
    </source>
</evidence>
<name>A0ABQ5UJL0_9HYPH</name>
<dbReference type="Pfam" id="PF10049">
    <property type="entry name" value="DUF2283"/>
    <property type="match status" value="1"/>
</dbReference>
<dbReference type="RefSeq" id="WP_284394127.1">
    <property type="nucleotide sequence ID" value="NZ_BSNG01000004.1"/>
</dbReference>
<dbReference type="PANTHER" id="PTHR37029">
    <property type="entry name" value="SSR1768 PROTEIN"/>
    <property type="match status" value="1"/>
</dbReference>
<dbReference type="EMBL" id="BSNG01000004">
    <property type="protein sequence ID" value="GLQ12285.1"/>
    <property type="molecule type" value="Genomic_DNA"/>
</dbReference>
<proteinExistence type="predicted"/>
<dbReference type="PANTHER" id="PTHR37029:SF1">
    <property type="entry name" value="SSR1768 PROTEIN"/>
    <property type="match status" value="1"/>
</dbReference>
<comment type="caution">
    <text evidence="1">The sequence shown here is derived from an EMBL/GenBank/DDBJ whole genome shotgun (WGS) entry which is preliminary data.</text>
</comment>
<sequence length="64" mass="7109">MKPTVTYDREANAAYIRFSPEPIEESEEVSEGIVLDYDADGRIVGMEVLDARAHLSPDLLDKVA</sequence>
<reference evidence="1" key="1">
    <citation type="journal article" date="2014" name="Int. J. Syst. Evol. Microbiol.">
        <title>Complete genome of a new Firmicutes species belonging to the dominant human colonic microbiota ('Ruminococcus bicirculans') reveals two chromosomes and a selective capacity to utilize plant glucans.</title>
        <authorList>
            <consortium name="NISC Comparative Sequencing Program"/>
            <person name="Wegmann U."/>
            <person name="Louis P."/>
            <person name="Goesmann A."/>
            <person name="Henrissat B."/>
            <person name="Duncan S.H."/>
            <person name="Flint H.J."/>
        </authorList>
    </citation>
    <scope>NUCLEOTIDE SEQUENCE</scope>
    <source>
        <strain evidence="1">NBRC 103855</strain>
    </source>
</reference>
<dbReference type="Proteomes" id="UP001161406">
    <property type="component" value="Unassembled WGS sequence"/>
</dbReference>
<keyword evidence="2" id="KW-1185">Reference proteome</keyword>
<protein>
    <recommendedName>
        <fullName evidence="3">DUF2283 domain-containing protein</fullName>
    </recommendedName>
</protein>
<reference evidence="1" key="2">
    <citation type="submission" date="2023-01" db="EMBL/GenBank/DDBJ databases">
        <title>Draft genome sequence of Devosia yakushimensis strain NBRC 103855.</title>
        <authorList>
            <person name="Sun Q."/>
            <person name="Mori K."/>
        </authorList>
    </citation>
    <scope>NUCLEOTIDE SEQUENCE</scope>
    <source>
        <strain evidence="1">NBRC 103855</strain>
    </source>
</reference>
<gene>
    <name evidence="1" type="ORF">GCM10007913_42180</name>
</gene>
<evidence type="ECO:0000313" key="1">
    <source>
        <dbReference type="EMBL" id="GLQ12285.1"/>
    </source>
</evidence>
<organism evidence="1 2">
    <name type="scientific">Devosia yakushimensis</name>
    <dbReference type="NCBI Taxonomy" id="470028"/>
    <lineage>
        <taxon>Bacteria</taxon>
        <taxon>Pseudomonadati</taxon>
        <taxon>Pseudomonadota</taxon>
        <taxon>Alphaproteobacteria</taxon>
        <taxon>Hyphomicrobiales</taxon>
        <taxon>Devosiaceae</taxon>
        <taxon>Devosia</taxon>
    </lineage>
</organism>
<evidence type="ECO:0008006" key="3">
    <source>
        <dbReference type="Google" id="ProtNLM"/>
    </source>
</evidence>
<dbReference type="InterPro" id="IPR019270">
    <property type="entry name" value="DUF2283"/>
</dbReference>
<accession>A0ABQ5UJL0</accession>